<organism evidence="1 2">
    <name type="scientific">[Ruminococcus] lactaris ATCC 29176</name>
    <dbReference type="NCBI Taxonomy" id="471875"/>
    <lineage>
        <taxon>Bacteria</taxon>
        <taxon>Bacillati</taxon>
        <taxon>Bacillota</taxon>
        <taxon>Clostridia</taxon>
        <taxon>Lachnospirales</taxon>
        <taxon>Lachnospiraceae</taxon>
        <taxon>Mediterraneibacter</taxon>
    </lineage>
</organism>
<keyword evidence="2" id="KW-1185">Reference proteome</keyword>
<reference evidence="1 2" key="1">
    <citation type="submission" date="2008-08" db="EMBL/GenBank/DDBJ databases">
        <title>Draft genome sequence of Ruminococcus lactaris ATCC 29176.</title>
        <authorList>
            <person name="Sudarsanam P."/>
            <person name="Ley R."/>
            <person name="Guruge J."/>
            <person name="Turnbaugh P.J."/>
            <person name="Mahowald M."/>
            <person name="Liep D."/>
            <person name="Gordon J."/>
        </authorList>
    </citation>
    <scope>NUCLEOTIDE SEQUENCE [LARGE SCALE GENOMIC DNA]</scope>
    <source>
        <strain evidence="1 2">ATCC 29176</strain>
    </source>
</reference>
<gene>
    <name evidence="1" type="ORF">RUMLAC_00607</name>
</gene>
<dbReference type="AlphaFoldDB" id="B5CMD2"/>
<protein>
    <submittedName>
        <fullName evidence="1">Uncharacterized protein</fullName>
    </submittedName>
</protein>
<accession>B5CMD2</accession>
<reference evidence="1 2" key="2">
    <citation type="submission" date="2008-08" db="EMBL/GenBank/DDBJ databases">
        <authorList>
            <person name="Fulton L."/>
            <person name="Clifton S."/>
            <person name="Fulton B."/>
            <person name="Xu J."/>
            <person name="Minx P."/>
            <person name="Pepin K.H."/>
            <person name="Johnson M."/>
            <person name="Bhonagiri V."/>
            <person name="Nash W.E."/>
            <person name="Mardis E.R."/>
            <person name="Wilson R.K."/>
        </authorList>
    </citation>
    <scope>NUCLEOTIDE SEQUENCE [LARGE SCALE GENOMIC DNA]</scope>
    <source>
        <strain evidence="1 2">ATCC 29176</strain>
    </source>
</reference>
<name>B5CMD2_9FIRM</name>
<dbReference type="Proteomes" id="UP000003254">
    <property type="component" value="Unassembled WGS sequence"/>
</dbReference>
<comment type="caution">
    <text evidence="1">The sequence shown here is derived from an EMBL/GenBank/DDBJ whole genome shotgun (WGS) entry which is preliminary data.</text>
</comment>
<dbReference type="EMBL" id="ABOU02000020">
    <property type="protein sequence ID" value="EDY33566.1"/>
    <property type="molecule type" value="Genomic_DNA"/>
</dbReference>
<evidence type="ECO:0000313" key="1">
    <source>
        <dbReference type="EMBL" id="EDY33566.1"/>
    </source>
</evidence>
<dbReference type="HOGENOM" id="CLU_2957921_0_0_9"/>
<evidence type="ECO:0000313" key="2">
    <source>
        <dbReference type="Proteomes" id="UP000003254"/>
    </source>
</evidence>
<sequence>MENIKIHTPFLVFRYRLVNLQSGIFAFRRKEIITMWENYPSCRDRHRGKRWKRFMKNSI</sequence>
<proteinExistence type="predicted"/>